<evidence type="ECO:0008006" key="4">
    <source>
        <dbReference type="Google" id="ProtNLM"/>
    </source>
</evidence>
<dbReference type="InterPro" id="IPR023393">
    <property type="entry name" value="START-like_dom_sf"/>
</dbReference>
<dbReference type="Proteomes" id="UP000075320">
    <property type="component" value="Unassembled WGS sequence"/>
</dbReference>
<comment type="caution">
    <text evidence="2">The sequence shown here is derived from an EMBL/GenBank/DDBJ whole genome shotgun (WGS) entry which is preliminary data.</text>
</comment>
<gene>
    <name evidence="2" type="ORF">AZI86_13255</name>
</gene>
<accession>A0A150WJN3</accession>
<name>A0A150WJN3_BDEBC</name>
<feature type="region of interest" description="Disordered" evidence="1">
    <location>
        <begin position="179"/>
        <end position="202"/>
    </location>
</feature>
<dbReference type="AlphaFoldDB" id="A0A150WJN3"/>
<dbReference type="SUPFAM" id="SSF55961">
    <property type="entry name" value="Bet v1-like"/>
    <property type="match status" value="1"/>
</dbReference>
<protein>
    <recommendedName>
        <fullName evidence="4">Ribosome association toxin RatA</fullName>
    </recommendedName>
</protein>
<keyword evidence="3" id="KW-1185">Reference proteome</keyword>
<dbReference type="Gene3D" id="3.30.530.20">
    <property type="match status" value="1"/>
</dbReference>
<sequence>METTRISHSKNENLKNQSSALAAKYFPEEGSGRRPLSATIYKKTVSEVFDLLRNVENFPQFFESLKKVETAGEGKAQWYFQGIPSEGFSSHDSFSVPMNVQFDQSNNSLVWKAEDKAGFDYTIAIELLPAPADRGTIVRLMVAYENMLGEIAGKFEKIFGKDAEVTSKKNLQRLKAFCETGSVPTTEGQPSGREEDLEETKH</sequence>
<reference evidence="2 3" key="1">
    <citation type="submission" date="2016-03" db="EMBL/GenBank/DDBJ databases">
        <authorList>
            <person name="Ploux O."/>
        </authorList>
    </citation>
    <scope>NUCLEOTIDE SEQUENCE [LARGE SCALE GENOMIC DNA]</scope>
    <source>
        <strain evidence="2 3">R0</strain>
    </source>
</reference>
<dbReference type="EMBL" id="LUKE01000003">
    <property type="protein sequence ID" value="KYG63785.1"/>
    <property type="molecule type" value="Genomic_DNA"/>
</dbReference>
<evidence type="ECO:0000313" key="3">
    <source>
        <dbReference type="Proteomes" id="UP000075320"/>
    </source>
</evidence>
<organism evidence="2 3">
    <name type="scientific">Bdellovibrio bacteriovorus</name>
    <dbReference type="NCBI Taxonomy" id="959"/>
    <lineage>
        <taxon>Bacteria</taxon>
        <taxon>Pseudomonadati</taxon>
        <taxon>Bdellovibrionota</taxon>
        <taxon>Bdellovibrionia</taxon>
        <taxon>Bdellovibrionales</taxon>
        <taxon>Pseudobdellovibrionaceae</taxon>
        <taxon>Bdellovibrio</taxon>
    </lineage>
</organism>
<evidence type="ECO:0000313" key="2">
    <source>
        <dbReference type="EMBL" id="KYG63785.1"/>
    </source>
</evidence>
<dbReference type="RefSeq" id="WP_061835679.1">
    <property type="nucleotide sequence ID" value="NZ_LUKE01000003.1"/>
</dbReference>
<dbReference type="OrthoDB" id="9342729at2"/>
<proteinExistence type="predicted"/>
<evidence type="ECO:0000256" key="1">
    <source>
        <dbReference type="SAM" id="MobiDB-lite"/>
    </source>
</evidence>